<name>A0A0C3QMR0_9AGAM</name>
<organism evidence="1 2">
    <name type="scientific">Tulasnella calospora MUT 4182</name>
    <dbReference type="NCBI Taxonomy" id="1051891"/>
    <lineage>
        <taxon>Eukaryota</taxon>
        <taxon>Fungi</taxon>
        <taxon>Dikarya</taxon>
        <taxon>Basidiomycota</taxon>
        <taxon>Agaricomycotina</taxon>
        <taxon>Agaricomycetes</taxon>
        <taxon>Cantharellales</taxon>
        <taxon>Tulasnellaceae</taxon>
        <taxon>Tulasnella</taxon>
    </lineage>
</organism>
<dbReference type="HOGENOM" id="CLU_2039793_0_0_1"/>
<reference evidence="1 2" key="1">
    <citation type="submission" date="2014-04" db="EMBL/GenBank/DDBJ databases">
        <authorList>
            <consortium name="DOE Joint Genome Institute"/>
            <person name="Kuo A."/>
            <person name="Girlanda M."/>
            <person name="Perotto S."/>
            <person name="Kohler A."/>
            <person name="Nagy L.G."/>
            <person name="Floudas D."/>
            <person name="Copeland A."/>
            <person name="Barry K.W."/>
            <person name="Cichocki N."/>
            <person name="Veneault-Fourrey C."/>
            <person name="LaButti K."/>
            <person name="Lindquist E.A."/>
            <person name="Lipzen A."/>
            <person name="Lundell T."/>
            <person name="Morin E."/>
            <person name="Murat C."/>
            <person name="Sun H."/>
            <person name="Tunlid A."/>
            <person name="Henrissat B."/>
            <person name="Grigoriev I.V."/>
            <person name="Hibbett D.S."/>
            <person name="Martin F."/>
            <person name="Nordberg H.P."/>
            <person name="Cantor M.N."/>
            <person name="Hua S.X."/>
        </authorList>
    </citation>
    <scope>NUCLEOTIDE SEQUENCE [LARGE SCALE GENOMIC DNA]</scope>
    <source>
        <strain evidence="1 2">MUT 4182</strain>
    </source>
</reference>
<dbReference type="AlphaFoldDB" id="A0A0C3QMR0"/>
<sequence length="121" mass="12599">MNPRLILGVVGVVATPEDALVGEEAPPALFVGEAKLGIELRDANPLEGAAACRVLFLLGVSSTSICSLPPTPSSPSSSDVNNALGIESRDLVAARKPSLLRSALSSLLIRFFVGVSIDCWR</sequence>
<protein>
    <submittedName>
        <fullName evidence="1">Uncharacterized protein</fullName>
    </submittedName>
</protein>
<dbReference type="Proteomes" id="UP000054248">
    <property type="component" value="Unassembled WGS sequence"/>
</dbReference>
<gene>
    <name evidence="1" type="ORF">M407DRAFT_21601</name>
</gene>
<accession>A0A0C3QMR0</accession>
<dbReference type="EMBL" id="KN822985">
    <property type="protein sequence ID" value="KIO29206.1"/>
    <property type="molecule type" value="Genomic_DNA"/>
</dbReference>
<evidence type="ECO:0000313" key="2">
    <source>
        <dbReference type="Proteomes" id="UP000054248"/>
    </source>
</evidence>
<proteinExistence type="predicted"/>
<keyword evidence="2" id="KW-1185">Reference proteome</keyword>
<evidence type="ECO:0000313" key="1">
    <source>
        <dbReference type="EMBL" id="KIO29206.1"/>
    </source>
</evidence>
<reference evidence="2" key="2">
    <citation type="submission" date="2015-01" db="EMBL/GenBank/DDBJ databases">
        <title>Evolutionary Origins and Diversification of the Mycorrhizal Mutualists.</title>
        <authorList>
            <consortium name="DOE Joint Genome Institute"/>
            <consortium name="Mycorrhizal Genomics Consortium"/>
            <person name="Kohler A."/>
            <person name="Kuo A."/>
            <person name="Nagy L.G."/>
            <person name="Floudas D."/>
            <person name="Copeland A."/>
            <person name="Barry K.W."/>
            <person name="Cichocki N."/>
            <person name="Veneault-Fourrey C."/>
            <person name="LaButti K."/>
            <person name="Lindquist E.A."/>
            <person name="Lipzen A."/>
            <person name="Lundell T."/>
            <person name="Morin E."/>
            <person name="Murat C."/>
            <person name="Riley R."/>
            <person name="Ohm R."/>
            <person name="Sun H."/>
            <person name="Tunlid A."/>
            <person name="Henrissat B."/>
            <person name="Grigoriev I.V."/>
            <person name="Hibbett D.S."/>
            <person name="Martin F."/>
        </authorList>
    </citation>
    <scope>NUCLEOTIDE SEQUENCE [LARGE SCALE GENOMIC DNA]</scope>
    <source>
        <strain evidence="2">MUT 4182</strain>
    </source>
</reference>